<feature type="binding site" evidence="8">
    <location>
        <position position="63"/>
    </location>
    <ligand>
        <name>Zn(2+)</name>
        <dbReference type="ChEBI" id="CHEBI:29105"/>
        <label>1</label>
        <note>catalytic</note>
    </ligand>
</feature>
<comment type="similarity">
    <text evidence="8">Belongs to the RNase Z family.</text>
</comment>
<feature type="active site" description="Proton acceptor" evidence="8">
    <location>
        <position position="67"/>
    </location>
</feature>
<feature type="binding site" evidence="8">
    <location>
        <position position="65"/>
    </location>
    <ligand>
        <name>Zn(2+)</name>
        <dbReference type="ChEBI" id="CHEBI:29105"/>
        <label>1</label>
        <note>catalytic</note>
    </ligand>
</feature>
<keyword evidence="2 8" id="KW-0819">tRNA processing</keyword>
<keyword evidence="6 8" id="KW-0378">Hydrolase</keyword>
<dbReference type="Gene3D" id="3.60.15.10">
    <property type="entry name" value="Ribonuclease Z/Hydroxyacylglutathione hydrolase-like"/>
    <property type="match status" value="1"/>
</dbReference>
<dbReference type="GO" id="GO:0008270">
    <property type="term" value="F:zinc ion binding"/>
    <property type="evidence" value="ECO:0007669"/>
    <property type="project" value="UniProtKB-UniRule"/>
</dbReference>
<evidence type="ECO:0000259" key="10">
    <source>
        <dbReference type="Pfam" id="PF12706"/>
    </source>
</evidence>
<comment type="subunit">
    <text evidence="1 8">Homodimer.</text>
</comment>
<dbReference type="InterPro" id="IPR013471">
    <property type="entry name" value="RNase_Z/BN"/>
</dbReference>
<feature type="compositionally biased region" description="Low complexity" evidence="9">
    <location>
        <begin position="313"/>
        <end position="329"/>
    </location>
</feature>
<evidence type="ECO:0000256" key="9">
    <source>
        <dbReference type="SAM" id="MobiDB-lite"/>
    </source>
</evidence>
<keyword evidence="4 8" id="KW-0479">Metal-binding</keyword>
<dbReference type="Pfam" id="PF23023">
    <property type="entry name" value="Anti-Pycsar_Apyc1"/>
    <property type="match status" value="1"/>
</dbReference>
<dbReference type="Proteomes" id="UP000610846">
    <property type="component" value="Unassembled WGS sequence"/>
</dbReference>
<feature type="binding site" evidence="8">
    <location>
        <position position="272"/>
    </location>
    <ligand>
        <name>Zn(2+)</name>
        <dbReference type="ChEBI" id="CHEBI:29105"/>
        <label>2</label>
        <note>catalytic</note>
    </ligand>
</feature>
<evidence type="ECO:0000313" key="11">
    <source>
        <dbReference type="EMBL" id="MBD8079942.1"/>
    </source>
</evidence>
<dbReference type="Pfam" id="PF12706">
    <property type="entry name" value="Lactamase_B_2"/>
    <property type="match status" value="1"/>
</dbReference>
<evidence type="ECO:0000256" key="4">
    <source>
        <dbReference type="ARBA" id="ARBA00022723"/>
    </source>
</evidence>
<comment type="caution">
    <text evidence="11">The sequence shown here is derived from an EMBL/GenBank/DDBJ whole genome shotgun (WGS) entry which is preliminary data.</text>
</comment>
<name>A0A927J141_9MICO</name>
<evidence type="ECO:0000256" key="7">
    <source>
        <dbReference type="ARBA" id="ARBA00022833"/>
    </source>
</evidence>
<sequence>MSRRELVVLGTASMVPTRTRNHNGYVLFWDDEAILFDPGEGTQRQMTLAGVSATDLTRIAITHLHGDHSLGLAGVAQRISGDAVPHTIPVSYPASGQRWIEHLLDASAYHRQGRTTLQPLTTDGPVPPSPDRPDPGFTLRSARLDHTLDAVGYRLDEPGGTSLDPEALAAHGLAGPVVGRLQRDGAVQAPDGRTVTLDDVGRPRPGQSFAFVMDTRLCDAVHDLAAGVDLLVIESTFLDRDLDQAERWGHLTAFQAAKVAADAGVRHLVLTHFSQRYADPGEFEREARTVFDGALTVAADLDRVPVPRRSGHRSSTSTSSPSRTSNRTS</sequence>
<comment type="cofactor">
    <cofactor evidence="8">
        <name>Zn(2+)</name>
        <dbReference type="ChEBI" id="CHEBI:29105"/>
    </cofactor>
    <text evidence="8">Binds 2 Zn(2+) ions.</text>
</comment>
<feature type="region of interest" description="Disordered" evidence="9">
    <location>
        <begin position="117"/>
        <end position="136"/>
    </location>
</feature>
<keyword evidence="5 8" id="KW-0255">Endonuclease</keyword>
<keyword evidence="3 8" id="KW-0540">Nuclease</keyword>
<evidence type="ECO:0000256" key="6">
    <source>
        <dbReference type="ARBA" id="ARBA00022801"/>
    </source>
</evidence>
<dbReference type="NCBIfam" id="NF000805">
    <property type="entry name" value="PRK00055.2-3"/>
    <property type="match status" value="1"/>
</dbReference>
<protein>
    <recommendedName>
        <fullName evidence="8">Ribonuclease Z</fullName>
        <shortName evidence="8">RNase Z</shortName>
        <ecNumber evidence="8">3.1.26.11</ecNumber>
    </recommendedName>
    <alternativeName>
        <fullName evidence="8">tRNA 3 endonuclease</fullName>
    </alternativeName>
    <alternativeName>
        <fullName evidence="8">tRNase Z</fullName>
    </alternativeName>
</protein>
<dbReference type="PANTHER" id="PTHR46018:SF2">
    <property type="entry name" value="ZINC PHOSPHODIESTERASE ELAC PROTEIN 1"/>
    <property type="match status" value="1"/>
</dbReference>
<feature type="region of interest" description="Disordered" evidence="9">
    <location>
        <begin position="305"/>
        <end position="329"/>
    </location>
</feature>
<feature type="binding site" evidence="8">
    <location>
        <position position="67"/>
    </location>
    <ligand>
        <name>Zn(2+)</name>
        <dbReference type="ChEBI" id="CHEBI:29105"/>
        <label>2</label>
        <note>catalytic</note>
    </ligand>
</feature>
<feature type="binding site" evidence="8">
    <location>
        <position position="146"/>
    </location>
    <ligand>
        <name>Zn(2+)</name>
        <dbReference type="ChEBI" id="CHEBI:29105"/>
        <label>1</label>
        <note>catalytic</note>
    </ligand>
</feature>
<reference evidence="11" key="1">
    <citation type="journal article" date="2018" name="Curr. Microbiol.">
        <title>Cellulosimicrobium arenosum sp. nov., Isolated from Marine Sediment Sand.</title>
        <authorList>
            <person name="Oh M."/>
            <person name="Kim J.H."/>
            <person name="Yoon J.H."/>
            <person name="Schumann P."/>
            <person name="Kim W."/>
        </authorList>
    </citation>
    <scope>NUCLEOTIDE SEQUENCE</scope>
    <source>
        <strain evidence="11">KCTC 49039</strain>
    </source>
</reference>
<gene>
    <name evidence="8" type="primary">rnz</name>
    <name evidence="11" type="ORF">IF651_12840</name>
</gene>
<dbReference type="EC" id="3.1.26.11" evidence="8"/>
<evidence type="ECO:0000256" key="8">
    <source>
        <dbReference type="HAMAP-Rule" id="MF_01818"/>
    </source>
</evidence>
<dbReference type="CDD" id="cd07717">
    <property type="entry name" value="RNaseZ_ZiPD-like_MBL-fold"/>
    <property type="match status" value="1"/>
</dbReference>
<feature type="domain" description="Metallo-beta-lactamase" evidence="10">
    <location>
        <begin position="204"/>
        <end position="273"/>
    </location>
</feature>
<evidence type="ECO:0000256" key="2">
    <source>
        <dbReference type="ARBA" id="ARBA00022694"/>
    </source>
</evidence>
<feature type="binding site" evidence="8">
    <location>
        <position position="68"/>
    </location>
    <ligand>
        <name>Zn(2+)</name>
        <dbReference type="ChEBI" id="CHEBI:29105"/>
        <label>2</label>
        <note>catalytic</note>
    </ligand>
</feature>
<comment type="catalytic activity">
    <reaction evidence="8">
        <text>Endonucleolytic cleavage of RNA, removing extra 3' nucleotides from tRNA precursor, generating 3' termini of tRNAs. A 3'-hydroxy group is left at the tRNA terminus and a 5'-phosphoryl group is left at the trailer molecule.</text>
        <dbReference type="EC" id="3.1.26.11"/>
    </reaction>
</comment>
<feature type="binding site" evidence="8">
    <location>
        <position position="214"/>
    </location>
    <ligand>
        <name>Zn(2+)</name>
        <dbReference type="ChEBI" id="CHEBI:29105"/>
        <label>2</label>
        <note>catalytic</note>
    </ligand>
</feature>
<proteinExistence type="inferred from homology"/>
<evidence type="ECO:0000313" key="12">
    <source>
        <dbReference type="Proteomes" id="UP000610846"/>
    </source>
</evidence>
<keyword evidence="12" id="KW-1185">Reference proteome</keyword>
<keyword evidence="7 8" id="KW-0862">Zinc</keyword>
<dbReference type="InterPro" id="IPR036866">
    <property type="entry name" value="RibonucZ/Hydroxyglut_hydro"/>
</dbReference>
<accession>A0A927J141</accession>
<reference evidence="11" key="2">
    <citation type="submission" date="2020-09" db="EMBL/GenBank/DDBJ databases">
        <authorList>
            <person name="Yu Y."/>
        </authorList>
    </citation>
    <scope>NUCLEOTIDE SEQUENCE</scope>
    <source>
        <strain evidence="11">KCTC 49039</strain>
    </source>
</reference>
<dbReference type="HAMAP" id="MF_01818">
    <property type="entry name" value="RNase_Z_BN"/>
    <property type="match status" value="1"/>
</dbReference>
<feature type="binding site" evidence="8">
    <location>
        <position position="214"/>
    </location>
    <ligand>
        <name>Zn(2+)</name>
        <dbReference type="ChEBI" id="CHEBI:29105"/>
        <label>1</label>
        <note>catalytic</note>
    </ligand>
</feature>
<dbReference type="RefSeq" id="WP_191829523.1">
    <property type="nucleotide sequence ID" value="NZ_JACYHB010000010.1"/>
</dbReference>
<organism evidence="11 12">
    <name type="scientific">Cellulosimicrobium arenosum</name>
    <dbReference type="NCBI Taxonomy" id="2708133"/>
    <lineage>
        <taxon>Bacteria</taxon>
        <taxon>Bacillati</taxon>
        <taxon>Actinomycetota</taxon>
        <taxon>Actinomycetes</taxon>
        <taxon>Micrococcales</taxon>
        <taxon>Promicromonosporaceae</taxon>
        <taxon>Cellulosimicrobium</taxon>
    </lineage>
</organism>
<comment type="function">
    <text evidence="8">Zinc phosphodiesterase, which displays some tRNA 3'-processing endonuclease activity. Probably involved in tRNA maturation, by removing a 3'-trailer from precursor tRNA.</text>
</comment>
<evidence type="ECO:0000256" key="3">
    <source>
        <dbReference type="ARBA" id="ARBA00022722"/>
    </source>
</evidence>
<dbReference type="AlphaFoldDB" id="A0A927J141"/>
<dbReference type="PANTHER" id="PTHR46018">
    <property type="entry name" value="ZINC PHOSPHODIESTERASE ELAC PROTEIN 1"/>
    <property type="match status" value="1"/>
</dbReference>
<dbReference type="GO" id="GO:0042781">
    <property type="term" value="F:3'-tRNA processing endoribonuclease activity"/>
    <property type="evidence" value="ECO:0007669"/>
    <property type="project" value="UniProtKB-UniRule"/>
</dbReference>
<evidence type="ECO:0000256" key="1">
    <source>
        <dbReference type="ARBA" id="ARBA00011738"/>
    </source>
</evidence>
<dbReference type="SUPFAM" id="SSF56281">
    <property type="entry name" value="Metallo-hydrolase/oxidoreductase"/>
    <property type="match status" value="1"/>
</dbReference>
<evidence type="ECO:0000256" key="5">
    <source>
        <dbReference type="ARBA" id="ARBA00022759"/>
    </source>
</evidence>
<dbReference type="EMBL" id="JACYHB010000010">
    <property type="protein sequence ID" value="MBD8079942.1"/>
    <property type="molecule type" value="Genomic_DNA"/>
</dbReference>
<dbReference type="InterPro" id="IPR001279">
    <property type="entry name" value="Metallo-B-lactamas"/>
</dbReference>